<dbReference type="PANTHER" id="PTHR33214">
    <property type="entry name" value="BIFUNCTIONAL INHIBITOR/LIPID-TRANSFER PROTEIN/SEED STORAGE 2S ALBUMIN SUPERFAMILY PROTEIN"/>
    <property type="match status" value="1"/>
</dbReference>
<name>A0A0K9Q560_ZOSMR</name>
<dbReference type="GO" id="GO:0006869">
    <property type="term" value="P:lipid transport"/>
    <property type="evidence" value="ECO:0007669"/>
    <property type="project" value="InterPro"/>
</dbReference>
<organism evidence="5 6">
    <name type="scientific">Zostera marina</name>
    <name type="common">Eelgrass</name>
    <dbReference type="NCBI Taxonomy" id="29655"/>
    <lineage>
        <taxon>Eukaryota</taxon>
        <taxon>Viridiplantae</taxon>
        <taxon>Streptophyta</taxon>
        <taxon>Embryophyta</taxon>
        <taxon>Tracheophyta</taxon>
        <taxon>Spermatophyta</taxon>
        <taxon>Magnoliopsida</taxon>
        <taxon>Liliopsida</taxon>
        <taxon>Zosteraceae</taxon>
        <taxon>Zostera</taxon>
    </lineage>
</organism>
<dbReference type="InterPro" id="IPR016140">
    <property type="entry name" value="Bifunc_inhib/LTP/seed_store"/>
</dbReference>
<dbReference type="GO" id="GO:0008289">
    <property type="term" value="F:lipid binding"/>
    <property type="evidence" value="ECO:0007669"/>
    <property type="project" value="UniProtKB-KW"/>
</dbReference>
<dbReference type="AlphaFoldDB" id="A0A0K9Q560"/>
<dbReference type="SUPFAM" id="SSF47699">
    <property type="entry name" value="Bifunctional inhibitor/lipid-transfer protein/seed storage 2S albumin"/>
    <property type="match status" value="1"/>
</dbReference>
<sequence length="119" mass="12972">MTLLYNKHLPHSLLLTSPFTFSAMKTGSNMVMFMGLVLLLLLVGAPTSLSADNCQIAQFEPCIPALTSTAQPSNACCSSLHGKNECYCQLKNTPIFQRYYSPSTAHKIASACRMSIPHC</sequence>
<keyword evidence="6" id="KW-1185">Reference proteome</keyword>
<evidence type="ECO:0000256" key="3">
    <source>
        <dbReference type="ARBA" id="ARBA00023121"/>
    </source>
</evidence>
<accession>A0A0K9Q560</accession>
<evidence type="ECO:0000256" key="2">
    <source>
        <dbReference type="ARBA" id="ARBA00022448"/>
    </source>
</evidence>
<dbReference type="EMBL" id="LFYR01000145">
    <property type="protein sequence ID" value="KMZ75632.1"/>
    <property type="molecule type" value="Genomic_DNA"/>
</dbReference>
<evidence type="ECO:0000256" key="1">
    <source>
        <dbReference type="ARBA" id="ARBA00009707"/>
    </source>
</evidence>
<dbReference type="OrthoDB" id="665742at2759"/>
<dbReference type="InterPro" id="IPR033872">
    <property type="entry name" value="nsLTP2"/>
</dbReference>
<gene>
    <name evidence="5" type="ORF">ZOSMA_112G00480</name>
</gene>
<keyword evidence="2" id="KW-0813">Transport</keyword>
<dbReference type="PANTHER" id="PTHR33214:SF69">
    <property type="entry name" value="BIFUNCTIONAL INHIBITOR_LIPID-TRANSFER PROTEIN_SEED STORAGE 2S ALBUMIN SUPERFAMILY PROTEIN"/>
    <property type="match status" value="1"/>
</dbReference>
<evidence type="ECO:0000313" key="6">
    <source>
        <dbReference type="Proteomes" id="UP000036987"/>
    </source>
</evidence>
<dbReference type="OMA" id="ASACRMS"/>
<dbReference type="Proteomes" id="UP000036987">
    <property type="component" value="Unassembled WGS sequence"/>
</dbReference>
<dbReference type="InterPro" id="IPR036312">
    <property type="entry name" value="Bifun_inhib/LTP/seed_sf"/>
</dbReference>
<evidence type="ECO:0000259" key="4">
    <source>
        <dbReference type="Pfam" id="PF00234"/>
    </source>
</evidence>
<evidence type="ECO:0000313" key="5">
    <source>
        <dbReference type="EMBL" id="KMZ75632.1"/>
    </source>
</evidence>
<comment type="similarity">
    <text evidence="1">Belongs to the plant LTP family. B11E subfamily.</text>
</comment>
<feature type="domain" description="Bifunctional inhibitor/plant lipid transfer protein/seed storage helical" evidence="4">
    <location>
        <begin position="55"/>
        <end position="119"/>
    </location>
</feature>
<proteinExistence type="inferred from homology"/>
<dbReference type="Gene3D" id="1.10.110.10">
    <property type="entry name" value="Plant lipid-transfer and hydrophobic proteins"/>
    <property type="match status" value="1"/>
</dbReference>
<protein>
    <recommendedName>
        <fullName evidence="4">Bifunctional inhibitor/plant lipid transfer protein/seed storage helical domain-containing protein</fullName>
    </recommendedName>
</protein>
<dbReference type="Pfam" id="PF00234">
    <property type="entry name" value="Tryp_alpha_amyl"/>
    <property type="match status" value="1"/>
</dbReference>
<comment type="caution">
    <text evidence="5">The sequence shown here is derived from an EMBL/GenBank/DDBJ whole genome shotgun (WGS) entry which is preliminary data.</text>
</comment>
<reference evidence="6" key="1">
    <citation type="journal article" date="2016" name="Nature">
        <title>The genome of the seagrass Zostera marina reveals angiosperm adaptation to the sea.</title>
        <authorList>
            <person name="Olsen J.L."/>
            <person name="Rouze P."/>
            <person name="Verhelst B."/>
            <person name="Lin Y.-C."/>
            <person name="Bayer T."/>
            <person name="Collen J."/>
            <person name="Dattolo E."/>
            <person name="De Paoli E."/>
            <person name="Dittami S."/>
            <person name="Maumus F."/>
            <person name="Michel G."/>
            <person name="Kersting A."/>
            <person name="Lauritano C."/>
            <person name="Lohaus R."/>
            <person name="Toepel M."/>
            <person name="Tonon T."/>
            <person name="Vanneste K."/>
            <person name="Amirebrahimi M."/>
            <person name="Brakel J."/>
            <person name="Bostroem C."/>
            <person name="Chovatia M."/>
            <person name="Grimwood J."/>
            <person name="Jenkins J.W."/>
            <person name="Jueterbock A."/>
            <person name="Mraz A."/>
            <person name="Stam W.T."/>
            <person name="Tice H."/>
            <person name="Bornberg-Bauer E."/>
            <person name="Green P.J."/>
            <person name="Pearson G.A."/>
            <person name="Procaccini G."/>
            <person name="Duarte C.M."/>
            <person name="Schmutz J."/>
            <person name="Reusch T.B.H."/>
            <person name="Van de Peer Y."/>
        </authorList>
    </citation>
    <scope>NUCLEOTIDE SEQUENCE [LARGE SCALE GENOMIC DNA]</scope>
    <source>
        <strain evidence="6">cv. Finnish</strain>
    </source>
</reference>
<keyword evidence="3" id="KW-0446">Lipid-binding</keyword>